<keyword evidence="5" id="KW-0808">Transferase</keyword>
<dbReference type="Proteomes" id="UP000279029">
    <property type="component" value="Chromosome"/>
</dbReference>
<name>A0A3P7P8E5_9FIRM</name>
<dbReference type="Pfam" id="PF04715">
    <property type="entry name" value="Anth_synt_I_N"/>
    <property type="match status" value="1"/>
</dbReference>
<reference evidence="13 14" key="1">
    <citation type="submission" date="2018-09" db="EMBL/GenBank/DDBJ databases">
        <authorList>
            <person name="Postec A."/>
        </authorList>
    </citation>
    <scope>NUCLEOTIDE SEQUENCE [LARGE SCALE GENOMIC DNA]</scope>
    <source>
        <strain evidence="13">70B-A</strain>
    </source>
</reference>
<accession>A0A3P7P8E5</accession>
<keyword evidence="6" id="KW-0479">Metal-binding</keyword>
<gene>
    <name evidence="13" type="primary">pabB</name>
    <name evidence="13" type="ORF">PATL70BA_0620</name>
</gene>
<keyword evidence="8" id="KW-0456">Lyase</keyword>
<dbReference type="PANTHER" id="PTHR11236:SF48">
    <property type="entry name" value="ISOCHORISMATE SYNTHASE MENF"/>
    <property type="match status" value="1"/>
</dbReference>
<evidence type="ECO:0000313" key="14">
    <source>
        <dbReference type="Proteomes" id="UP000279029"/>
    </source>
</evidence>
<dbReference type="AlphaFoldDB" id="A0A3P7P8E5"/>
<protein>
    <recommendedName>
        <fullName evidence="4">Anthranilate synthase component 1</fullName>
        <ecNumber evidence="3">2.6.1.85</ecNumber>
    </recommendedName>
</protein>
<dbReference type="GO" id="GO:0046872">
    <property type="term" value="F:metal ion binding"/>
    <property type="evidence" value="ECO:0007669"/>
    <property type="project" value="UniProtKB-KW"/>
</dbReference>
<dbReference type="PANTHER" id="PTHR11236">
    <property type="entry name" value="AMINOBENZOATE/ANTHRANILATE SYNTHASE"/>
    <property type="match status" value="1"/>
</dbReference>
<keyword evidence="14" id="KW-1185">Reference proteome</keyword>
<evidence type="ECO:0000256" key="9">
    <source>
        <dbReference type="ARBA" id="ARBA00025634"/>
    </source>
</evidence>
<dbReference type="GO" id="GO:0000162">
    <property type="term" value="P:L-tryptophan biosynthetic process"/>
    <property type="evidence" value="ECO:0007669"/>
    <property type="project" value="TreeGrafter"/>
</dbReference>
<organism evidence="13 14">
    <name type="scientific">Petrocella atlantisensis</name>
    <dbReference type="NCBI Taxonomy" id="2173034"/>
    <lineage>
        <taxon>Bacteria</taxon>
        <taxon>Bacillati</taxon>
        <taxon>Bacillota</taxon>
        <taxon>Clostridia</taxon>
        <taxon>Lachnospirales</taxon>
        <taxon>Vallitaleaceae</taxon>
        <taxon>Petrocella</taxon>
    </lineage>
</organism>
<evidence type="ECO:0000259" key="11">
    <source>
        <dbReference type="Pfam" id="PF00425"/>
    </source>
</evidence>
<dbReference type="InterPro" id="IPR019999">
    <property type="entry name" value="Anth_synth_I-like"/>
</dbReference>
<evidence type="ECO:0000256" key="5">
    <source>
        <dbReference type="ARBA" id="ARBA00022679"/>
    </source>
</evidence>
<dbReference type="GO" id="GO:0009396">
    <property type="term" value="P:folic acid-containing compound biosynthetic process"/>
    <property type="evidence" value="ECO:0007669"/>
    <property type="project" value="InterPro"/>
</dbReference>
<evidence type="ECO:0000259" key="12">
    <source>
        <dbReference type="Pfam" id="PF04715"/>
    </source>
</evidence>
<dbReference type="PRINTS" id="PR00095">
    <property type="entry name" value="ANTSNTHASEI"/>
</dbReference>
<feature type="domain" description="Chorismate-utilising enzyme C-terminal" evidence="11">
    <location>
        <begin position="215"/>
        <end position="467"/>
    </location>
</feature>
<evidence type="ECO:0000256" key="6">
    <source>
        <dbReference type="ARBA" id="ARBA00022723"/>
    </source>
</evidence>
<dbReference type="Pfam" id="PF00425">
    <property type="entry name" value="Chorismate_bind"/>
    <property type="match status" value="1"/>
</dbReference>
<dbReference type="GO" id="GO:0004049">
    <property type="term" value="F:anthranilate synthase activity"/>
    <property type="evidence" value="ECO:0007669"/>
    <property type="project" value="UniProtKB-EC"/>
</dbReference>
<feature type="domain" description="Anthranilate synthase component I N-terminal" evidence="12">
    <location>
        <begin position="35"/>
        <end position="162"/>
    </location>
</feature>
<dbReference type="EMBL" id="LR130778">
    <property type="protein sequence ID" value="VDN46483.1"/>
    <property type="molecule type" value="Genomic_DNA"/>
</dbReference>
<dbReference type="Gene3D" id="3.60.120.10">
    <property type="entry name" value="Anthranilate synthase"/>
    <property type="match status" value="1"/>
</dbReference>
<evidence type="ECO:0000313" key="13">
    <source>
        <dbReference type="EMBL" id="VDN46483.1"/>
    </source>
</evidence>
<sequence length="482" mass="55091">MVMSYYIILLEAATDEVQMRVDVKEITTELSSFDIFSLFKDEKDIIFLDSSKDSEKLGKHSFIGLNPYKKIIYNQGLTTINGQMISGDPFIILKELIEANPIQNTYDLPFVAGCMGYLSYDLVRDMEKIPEIAKPIMEMPTMVFVFYHHLLIFDHHCHKTYLSVFYPDQKENHEATFNFEDKTTQIMHTIKSGPPTLYGNTVEEAVTFTSCFDASTYMKAVEKMKEYILNGDIYIANMTHTYTATTQRNAYDIYKSLRQVNQAPFSAFMNLDDTEILCSSPERFMQIRNNWVETRPIKGTRPRGKTEEEDEANRLALEKSEKDKSELLMVVDLERNDLSKVCRPYTVKVTELFGIESYATVHHLVATIVGKLKQEMTAVDCIKACFPGGSITGTPKIRAMEIIEELEPTRRHLYTGCIGYFGFDGSADFNIVIRTIIKQKERIAIGVGGGITWESDPEAEYEETLDKARALFKAVRLKEVDV</sequence>
<evidence type="ECO:0000256" key="3">
    <source>
        <dbReference type="ARBA" id="ARBA00013139"/>
    </source>
</evidence>
<dbReference type="InterPro" id="IPR015890">
    <property type="entry name" value="Chorismate_C"/>
</dbReference>
<keyword evidence="7" id="KW-0460">Magnesium</keyword>
<proteinExistence type="predicted"/>
<dbReference type="SUPFAM" id="SSF56322">
    <property type="entry name" value="ADC synthase"/>
    <property type="match status" value="1"/>
</dbReference>
<comment type="subunit">
    <text evidence="2">Heterotetramer consisting of two non-identical subunits: a beta subunit (TrpG) and a large alpha subunit (TrpE).</text>
</comment>
<dbReference type="KEGG" id="cbar:PATL70BA_0620"/>
<dbReference type="InterPro" id="IPR005802">
    <property type="entry name" value="ADC_synth_comp_1"/>
</dbReference>
<dbReference type="GO" id="GO:0046820">
    <property type="term" value="F:4-amino-4-deoxychorismate synthase activity"/>
    <property type="evidence" value="ECO:0007669"/>
    <property type="project" value="UniProtKB-EC"/>
</dbReference>
<evidence type="ECO:0000256" key="10">
    <source>
        <dbReference type="ARBA" id="ARBA00047683"/>
    </source>
</evidence>
<comment type="function">
    <text evidence="9">Part of a heterotetrameric complex that catalyzes the two-step biosynthesis of anthranilate, an intermediate in the biosynthesis of L-tryptophan. In the first step, the glutamine-binding beta subunit (TrpG) of anthranilate synthase (AS) provides the glutamine amidotransferase activity which generates ammonia as a substrate that, along with chorismate, is used in the second step, catalyzed by the large alpha subunit of AS (TrpE) to produce anthranilate. In the absence of TrpG, TrpE can synthesize anthranilate directly from chorismate and high concentrations of ammonia.</text>
</comment>
<dbReference type="EC" id="2.6.1.85" evidence="3"/>
<comment type="cofactor">
    <cofactor evidence="1">
        <name>Mg(2+)</name>
        <dbReference type="ChEBI" id="CHEBI:18420"/>
    </cofactor>
</comment>
<dbReference type="InterPro" id="IPR006805">
    <property type="entry name" value="Anth_synth_I_N"/>
</dbReference>
<evidence type="ECO:0000256" key="4">
    <source>
        <dbReference type="ARBA" id="ARBA00020653"/>
    </source>
</evidence>
<evidence type="ECO:0000256" key="8">
    <source>
        <dbReference type="ARBA" id="ARBA00023239"/>
    </source>
</evidence>
<dbReference type="InterPro" id="IPR005801">
    <property type="entry name" value="ADC_synthase"/>
</dbReference>
<evidence type="ECO:0000256" key="7">
    <source>
        <dbReference type="ARBA" id="ARBA00022842"/>
    </source>
</evidence>
<evidence type="ECO:0000256" key="1">
    <source>
        <dbReference type="ARBA" id="ARBA00001946"/>
    </source>
</evidence>
<evidence type="ECO:0000256" key="2">
    <source>
        <dbReference type="ARBA" id="ARBA00011575"/>
    </source>
</evidence>
<dbReference type="NCBIfam" id="TIGR00553">
    <property type="entry name" value="pabB"/>
    <property type="match status" value="1"/>
</dbReference>
<comment type="catalytic activity">
    <reaction evidence="10">
        <text>chorismate + L-glutamine = anthranilate + pyruvate + L-glutamate + H(+)</text>
        <dbReference type="Rhea" id="RHEA:21732"/>
        <dbReference type="ChEBI" id="CHEBI:15361"/>
        <dbReference type="ChEBI" id="CHEBI:15378"/>
        <dbReference type="ChEBI" id="CHEBI:16567"/>
        <dbReference type="ChEBI" id="CHEBI:29748"/>
        <dbReference type="ChEBI" id="CHEBI:29985"/>
        <dbReference type="ChEBI" id="CHEBI:58359"/>
        <dbReference type="EC" id="4.1.3.27"/>
    </reaction>
</comment>